<reference evidence="1" key="1">
    <citation type="submission" date="2021-04" db="EMBL/GenBank/DDBJ databases">
        <title>Luteolibacter sp. 32A isolated from the skin of an Anderson's salamander (Ambystoma andersonii).</title>
        <authorList>
            <person name="Spergser J."/>
            <person name="Busse H.-J."/>
        </authorList>
    </citation>
    <scope>NUCLEOTIDE SEQUENCE</scope>
    <source>
        <strain evidence="1">32A</strain>
    </source>
</reference>
<dbReference type="RefSeq" id="WP_211631990.1">
    <property type="nucleotide sequence ID" value="NZ_CP073100.1"/>
</dbReference>
<dbReference type="EMBL" id="CP073100">
    <property type="protein sequence ID" value="QUE51803.1"/>
    <property type="molecule type" value="Genomic_DNA"/>
</dbReference>
<dbReference type="KEGG" id="lamb:KBB96_02675"/>
<evidence type="ECO:0000313" key="1">
    <source>
        <dbReference type="EMBL" id="QUE51803.1"/>
    </source>
</evidence>
<name>A0A975PF38_9BACT</name>
<protein>
    <submittedName>
        <fullName evidence="1">Uncharacterized protein</fullName>
    </submittedName>
</protein>
<dbReference type="Proteomes" id="UP000676169">
    <property type="component" value="Chromosome"/>
</dbReference>
<organism evidence="1 2">
    <name type="scientific">Luteolibacter ambystomatis</name>
    <dbReference type="NCBI Taxonomy" id="2824561"/>
    <lineage>
        <taxon>Bacteria</taxon>
        <taxon>Pseudomonadati</taxon>
        <taxon>Verrucomicrobiota</taxon>
        <taxon>Verrucomicrobiia</taxon>
        <taxon>Verrucomicrobiales</taxon>
        <taxon>Verrucomicrobiaceae</taxon>
        <taxon>Luteolibacter</taxon>
    </lineage>
</organism>
<dbReference type="AlphaFoldDB" id="A0A975PF38"/>
<accession>A0A975PF38</accession>
<gene>
    <name evidence="1" type="ORF">KBB96_02675</name>
</gene>
<evidence type="ECO:0000313" key="2">
    <source>
        <dbReference type="Proteomes" id="UP000676169"/>
    </source>
</evidence>
<proteinExistence type="predicted"/>
<keyword evidence="2" id="KW-1185">Reference proteome</keyword>
<sequence length="104" mass="11405">MSTATQSQGPTLFEPPTVEEGVQALLDDGKTFIRRQYEACEEQVVRHPAKAVLAAVAAGYLIDRLPLRAIFITKMRVLAALTPPVLFAFGAAKVCEYLQTKARE</sequence>